<feature type="domain" description="Putative restriction endonuclease" evidence="1">
    <location>
        <begin position="11"/>
        <end position="195"/>
    </location>
</feature>
<gene>
    <name evidence="2" type="ORF">AVDCRST_MAG84-1609</name>
</gene>
<name>A0A6J4L8C3_9CYAN</name>
<evidence type="ECO:0000313" key="2">
    <source>
        <dbReference type="EMBL" id="CAA9325611.1"/>
    </source>
</evidence>
<dbReference type="SUPFAM" id="SSF52980">
    <property type="entry name" value="Restriction endonuclease-like"/>
    <property type="match status" value="1"/>
</dbReference>
<dbReference type="PANTHER" id="PTHR34107:SF2">
    <property type="entry name" value="SLL0888 PROTEIN"/>
    <property type="match status" value="1"/>
</dbReference>
<reference evidence="2" key="1">
    <citation type="submission" date="2020-02" db="EMBL/GenBank/DDBJ databases">
        <authorList>
            <person name="Meier V. D."/>
        </authorList>
    </citation>
    <scope>NUCLEOTIDE SEQUENCE</scope>
    <source>
        <strain evidence="2">AVDCRST_MAG84</strain>
    </source>
</reference>
<dbReference type="InterPro" id="IPR012296">
    <property type="entry name" value="Nuclease_put_TT1808"/>
</dbReference>
<dbReference type="CDD" id="cd06260">
    <property type="entry name" value="DUF820-like"/>
    <property type="match status" value="1"/>
</dbReference>
<accession>A0A6J4L8C3</accession>
<protein>
    <recommendedName>
        <fullName evidence="1">Putative restriction endonuclease domain-containing protein</fullName>
    </recommendedName>
</protein>
<evidence type="ECO:0000259" key="1">
    <source>
        <dbReference type="Pfam" id="PF05685"/>
    </source>
</evidence>
<dbReference type="EMBL" id="CADCTZ010000257">
    <property type="protein sequence ID" value="CAA9325611.1"/>
    <property type="molecule type" value="Genomic_DNA"/>
</dbReference>
<dbReference type="Gene3D" id="3.90.1570.10">
    <property type="entry name" value="tt1808, chain A"/>
    <property type="match status" value="1"/>
</dbReference>
<dbReference type="Pfam" id="PF05685">
    <property type="entry name" value="Uma2"/>
    <property type="match status" value="1"/>
</dbReference>
<organism evidence="2">
    <name type="scientific">uncultured Microcoleus sp</name>
    <dbReference type="NCBI Taxonomy" id="259945"/>
    <lineage>
        <taxon>Bacteria</taxon>
        <taxon>Bacillati</taxon>
        <taxon>Cyanobacteriota</taxon>
        <taxon>Cyanophyceae</taxon>
        <taxon>Oscillatoriophycideae</taxon>
        <taxon>Oscillatoriales</taxon>
        <taxon>Microcoleaceae</taxon>
        <taxon>Microcoleus</taxon>
        <taxon>environmental samples</taxon>
    </lineage>
</organism>
<dbReference type="PANTHER" id="PTHR34107">
    <property type="entry name" value="SLL0198 PROTEIN-RELATED"/>
    <property type="match status" value="1"/>
</dbReference>
<dbReference type="InterPro" id="IPR008538">
    <property type="entry name" value="Uma2"/>
</dbReference>
<proteinExistence type="predicted"/>
<dbReference type="InterPro" id="IPR011335">
    <property type="entry name" value="Restrct_endonuc-II-like"/>
</dbReference>
<sequence>MIQSPTQPVTFEKFVEWKPDNRRYELHNGGIIEIAQPPGKHEEVIGFLASELTLEFVRLNLPYLIPKQALVKSPENESAYSPDILILNRPNLASEPLWQKFSTVTKGASIPLVIEVVSTNWQDDYLRKVGEYELIGIPEYWIVDYLGLGGRRFIGNPKQPTISVYQLVDGEYQISQFRGDDNIESAAFPELKLTAQQVFQAGLTADEIAGNTEIG</sequence>
<dbReference type="AlphaFoldDB" id="A0A6J4L8C3"/>